<keyword evidence="2" id="KW-1185">Reference proteome</keyword>
<evidence type="ECO:0000313" key="1">
    <source>
        <dbReference type="EMBL" id="KIW76808.1"/>
    </source>
</evidence>
<dbReference type="AlphaFoldDB" id="A0A0D2G7Z3"/>
<dbReference type="Proteomes" id="UP000053029">
    <property type="component" value="Unassembled WGS sequence"/>
</dbReference>
<dbReference type="GeneID" id="25308742"/>
<organism evidence="1 2">
    <name type="scientific">Fonsecaea pedrosoi CBS 271.37</name>
    <dbReference type="NCBI Taxonomy" id="1442368"/>
    <lineage>
        <taxon>Eukaryota</taxon>
        <taxon>Fungi</taxon>
        <taxon>Dikarya</taxon>
        <taxon>Ascomycota</taxon>
        <taxon>Pezizomycotina</taxon>
        <taxon>Eurotiomycetes</taxon>
        <taxon>Chaetothyriomycetidae</taxon>
        <taxon>Chaetothyriales</taxon>
        <taxon>Herpotrichiellaceae</taxon>
        <taxon>Fonsecaea</taxon>
    </lineage>
</organism>
<dbReference type="HOGENOM" id="CLU_1845157_0_0_1"/>
<evidence type="ECO:0000313" key="2">
    <source>
        <dbReference type="Proteomes" id="UP000053029"/>
    </source>
</evidence>
<dbReference type="RefSeq" id="XP_013280616.1">
    <property type="nucleotide sequence ID" value="XM_013425162.1"/>
</dbReference>
<gene>
    <name evidence="1" type="ORF">Z517_09252</name>
</gene>
<protein>
    <submittedName>
        <fullName evidence="1">Uncharacterized protein</fullName>
    </submittedName>
</protein>
<dbReference type="VEuPathDB" id="FungiDB:Z517_09252"/>
<reference evidence="1 2" key="1">
    <citation type="submission" date="2015-01" db="EMBL/GenBank/DDBJ databases">
        <title>The Genome Sequence of Fonsecaea pedrosoi CBS 271.37.</title>
        <authorList>
            <consortium name="The Broad Institute Genomics Platform"/>
            <person name="Cuomo C."/>
            <person name="de Hoog S."/>
            <person name="Gorbushina A."/>
            <person name="Stielow B."/>
            <person name="Teixiera M."/>
            <person name="Abouelleil A."/>
            <person name="Chapman S.B."/>
            <person name="Priest M."/>
            <person name="Young S.K."/>
            <person name="Wortman J."/>
            <person name="Nusbaum C."/>
            <person name="Birren B."/>
        </authorList>
    </citation>
    <scope>NUCLEOTIDE SEQUENCE [LARGE SCALE GENOMIC DNA]</scope>
    <source>
        <strain evidence="1 2">CBS 271.37</strain>
    </source>
</reference>
<dbReference type="EMBL" id="KN846974">
    <property type="protein sequence ID" value="KIW76808.1"/>
    <property type="molecule type" value="Genomic_DNA"/>
</dbReference>
<accession>A0A0D2G7Z3</accession>
<proteinExistence type="predicted"/>
<name>A0A0D2G7Z3_9EURO</name>
<sequence length="139" mass="15735">MTSLQSGGSRNGGFFTWWPSPDNDESETLYLELIFVRSLISTHSRFAHILASSFDAMSTTPLNLSGGIKLCGLVDPDDREDIVATTPTKKKRRLPIFATETTDISNPFTIEGETIVRSTDVNFHVRRHWIHRSRIRRGE</sequence>